<name>A0ABP1RIH9_9HEXA</name>
<keyword evidence="2" id="KW-0732">Signal</keyword>
<accession>A0ABP1RIH9</accession>
<protein>
    <submittedName>
        <fullName evidence="3">Uncharacterized protein</fullName>
    </submittedName>
</protein>
<evidence type="ECO:0000256" key="2">
    <source>
        <dbReference type="SAM" id="SignalP"/>
    </source>
</evidence>
<evidence type="ECO:0000256" key="1">
    <source>
        <dbReference type="SAM" id="MobiDB-lite"/>
    </source>
</evidence>
<feature type="signal peptide" evidence="2">
    <location>
        <begin position="1"/>
        <end position="20"/>
    </location>
</feature>
<dbReference type="EMBL" id="CAXLJM020000075">
    <property type="protein sequence ID" value="CAL8128811.1"/>
    <property type="molecule type" value="Genomic_DNA"/>
</dbReference>
<sequence>MAKRCIVLLALLLCTTYSTSNHWVTVVDPCKDAYNCESCVLIRTTRFRGDGNCLWKVTSSGESCVATYTPSQEILNVAFNQTGCSKIPSTTTTTTTPSTKTIKSPSTSSIEPCRAQTQCESCVSTSNQLSKNGSQNCVWIVTYYASFCVPEYLPILPLAGSADNLYACRRISSAPTRAPVFTLPIRSCHTRTTCQSCVNTKLTTATHNCFWEVSSVGQGCVEKFTTPIEGLFNIAYNEAGCTSIFITTRPRIPTKQRDPCLDEITCETCVRRATSPGLRILSTCLWVETPSNGNYCASSFSPWQKIDKIAFTLNGCATSLPHPTCEQQVTCEACVATRLEGDKNETCVWEVKTTGQRCAPDYTRSQEIINVVFSKSSCSRPAIQPTNEIIRTTLVIPEIKCDCCDSSTYNSPAAIGYINEIDGDGHDHGSARGPTPGKHPRRQGRRQFNGMQKRQRKLAGETDSEIPRLLGENEGVLSDQRISPPLVSSDPCLVGINCESCVRTPNGGNRQGSCAWEVTSGGSLCVANYTPSQEIKNVFFNEEECKKLSN</sequence>
<organism evidence="3 4">
    <name type="scientific">Orchesella dallaii</name>
    <dbReference type="NCBI Taxonomy" id="48710"/>
    <lineage>
        <taxon>Eukaryota</taxon>
        <taxon>Metazoa</taxon>
        <taxon>Ecdysozoa</taxon>
        <taxon>Arthropoda</taxon>
        <taxon>Hexapoda</taxon>
        <taxon>Collembola</taxon>
        <taxon>Entomobryomorpha</taxon>
        <taxon>Entomobryoidea</taxon>
        <taxon>Orchesellidae</taxon>
        <taxon>Orchesellinae</taxon>
        <taxon>Orchesella</taxon>
    </lineage>
</organism>
<evidence type="ECO:0000313" key="3">
    <source>
        <dbReference type="EMBL" id="CAL8128811.1"/>
    </source>
</evidence>
<evidence type="ECO:0000313" key="4">
    <source>
        <dbReference type="Proteomes" id="UP001642540"/>
    </source>
</evidence>
<feature type="region of interest" description="Disordered" evidence="1">
    <location>
        <begin position="420"/>
        <end position="464"/>
    </location>
</feature>
<proteinExistence type="predicted"/>
<feature type="chain" id="PRO_5047202445" evidence="2">
    <location>
        <begin position="21"/>
        <end position="550"/>
    </location>
</feature>
<comment type="caution">
    <text evidence="3">The sequence shown here is derived from an EMBL/GenBank/DDBJ whole genome shotgun (WGS) entry which is preliminary data.</text>
</comment>
<dbReference type="Proteomes" id="UP001642540">
    <property type="component" value="Unassembled WGS sequence"/>
</dbReference>
<feature type="region of interest" description="Disordered" evidence="1">
    <location>
        <begin position="89"/>
        <end position="109"/>
    </location>
</feature>
<gene>
    <name evidence="3" type="ORF">ODALV1_LOCUS22576</name>
</gene>
<keyword evidence="4" id="KW-1185">Reference proteome</keyword>
<reference evidence="3 4" key="1">
    <citation type="submission" date="2024-08" db="EMBL/GenBank/DDBJ databases">
        <authorList>
            <person name="Cucini C."/>
            <person name="Frati F."/>
        </authorList>
    </citation>
    <scope>NUCLEOTIDE SEQUENCE [LARGE SCALE GENOMIC DNA]</scope>
</reference>